<keyword evidence="3" id="KW-0687">Ribonucleoprotein</keyword>
<dbReference type="Pfam" id="PF00573">
    <property type="entry name" value="Ribosomal_L4"/>
    <property type="match status" value="1"/>
</dbReference>
<dbReference type="SUPFAM" id="SSF52166">
    <property type="entry name" value="Ribosomal protein L4"/>
    <property type="match status" value="1"/>
</dbReference>
<dbReference type="Proteomes" id="UP000247409">
    <property type="component" value="Unassembled WGS sequence"/>
</dbReference>
<organism evidence="6 7">
    <name type="scientific">Gracilariopsis chorda</name>
    <dbReference type="NCBI Taxonomy" id="448386"/>
    <lineage>
        <taxon>Eukaryota</taxon>
        <taxon>Rhodophyta</taxon>
        <taxon>Florideophyceae</taxon>
        <taxon>Rhodymeniophycidae</taxon>
        <taxon>Gracilariales</taxon>
        <taxon>Gracilariaceae</taxon>
        <taxon>Gracilariopsis</taxon>
    </lineage>
</organism>
<evidence type="ECO:0000256" key="2">
    <source>
        <dbReference type="ARBA" id="ARBA00022980"/>
    </source>
</evidence>
<dbReference type="PROSITE" id="PS00939">
    <property type="entry name" value="RIBOSOMAL_L1E"/>
    <property type="match status" value="1"/>
</dbReference>
<dbReference type="InterPro" id="IPR013000">
    <property type="entry name" value="Ribosomal_uL4_euk/arc_CS"/>
</dbReference>
<reference evidence="6 7" key="1">
    <citation type="journal article" date="2018" name="Mol. Biol. Evol.">
        <title>Analysis of the draft genome of the red seaweed Gracilariopsis chorda provides insights into genome size evolution in Rhodophyta.</title>
        <authorList>
            <person name="Lee J."/>
            <person name="Yang E.C."/>
            <person name="Graf L."/>
            <person name="Yang J.H."/>
            <person name="Qiu H."/>
            <person name="Zel Zion U."/>
            <person name="Chan C.X."/>
            <person name="Stephens T.G."/>
            <person name="Weber A.P.M."/>
            <person name="Boo G.H."/>
            <person name="Boo S.M."/>
            <person name="Kim K.M."/>
            <person name="Shin Y."/>
            <person name="Jung M."/>
            <person name="Lee S.J."/>
            <person name="Yim H.S."/>
            <person name="Lee J.H."/>
            <person name="Bhattacharya D."/>
            <person name="Yoon H.S."/>
        </authorList>
    </citation>
    <scope>NUCLEOTIDE SEQUENCE [LARGE SCALE GENOMIC DNA]</scope>
    <source>
        <strain evidence="6 7">SKKU-2015</strain>
        <tissue evidence="6">Whole body</tissue>
    </source>
</reference>
<dbReference type="InterPro" id="IPR002136">
    <property type="entry name" value="Ribosomal_uL4"/>
</dbReference>
<evidence type="ECO:0000259" key="5">
    <source>
        <dbReference type="Pfam" id="PF14374"/>
    </source>
</evidence>
<gene>
    <name evidence="6" type="ORF">BWQ96_02321</name>
</gene>
<dbReference type="InterPro" id="IPR025755">
    <property type="entry name" value="Ribos_uL4_C_dom"/>
</dbReference>
<evidence type="ECO:0000313" key="7">
    <source>
        <dbReference type="Proteomes" id="UP000247409"/>
    </source>
</evidence>
<comment type="caution">
    <text evidence="6">The sequence shown here is derived from an EMBL/GenBank/DDBJ whole genome shotgun (WGS) entry which is preliminary data.</text>
</comment>
<accession>A0A2V3J0S5</accession>
<keyword evidence="7" id="KW-1185">Reference proteome</keyword>
<dbReference type="InterPro" id="IPR023574">
    <property type="entry name" value="Ribosomal_uL4_dom_sf"/>
</dbReference>
<keyword evidence="2 6" id="KW-0689">Ribosomal protein</keyword>
<evidence type="ECO:0000256" key="4">
    <source>
        <dbReference type="SAM" id="MobiDB-lite"/>
    </source>
</evidence>
<dbReference type="PANTHER" id="PTHR19431">
    <property type="entry name" value="60S RIBOSOMAL PROTEIN L4"/>
    <property type="match status" value="1"/>
</dbReference>
<dbReference type="GO" id="GO:1990904">
    <property type="term" value="C:ribonucleoprotein complex"/>
    <property type="evidence" value="ECO:0007669"/>
    <property type="project" value="UniProtKB-KW"/>
</dbReference>
<dbReference type="STRING" id="448386.A0A2V3J0S5"/>
<dbReference type="OrthoDB" id="10259785at2759"/>
<feature type="region of interest" description="Disordered" evidence="4">
    <location>
        <begin position="69"/>
        <end position="96"/>
    </location>
</feature>
<dbReference type="GO" id="GO:0005840">
    <property type="term" value="C:ribosome"/>
    <property type="evidence" value="ECO:0007669"/>
    <property type="project" value="UniProtKB-KW"/>
</dbReference>
<evidence type="ECO:0000256" key="3">
    <source>
        <dbReference type="ARBA" id="ARBA00023274"/>
    </source>
</evidence>
<protein>
    <submittedName>
        <fullName evidence="6">60S ribosomal protein L4-A</fullName>
    </submittedName>
</protein>
<dbReference type="AlphaFoldDB" id="A0A2V3J0S5"/>
<evidence type="ECO:0000313" key="6">
    <source>
        <dbReference type="EMBL" id="PXF47935.1"/>
    </source>
</evidence>
<dbReference type="EMBL" id="NBIV01000018">
    <property type="protein sequence ID" value="PXF47935.1"/>
    <property type="molecule type" value="Genomic_DNA"/>
</dbReference>
<comment type="similarity">
    <text evidence="1">Belongs to the universal ribosomal protein uL4 family.</text>
</comment>
<name>A0A2V3J0S5_9FLOR</name>
<dbReference type="Gene3D" id="3.40.1370.10">
    <property type="match status" value="1"/>
</dbReference>
<feature type="domain" description="Large ribosomal subunit protein uL4 C-terminal" evidence="5">
    <location>
        <begin position="279"/>
        <end position="347"/>
    </location>
</feature>
<dbReference type="FunFam" id="3.40.1370.10:FF:000002">
    <property type="entry name" value="60S ribosomal protein L4"/>
    <property type="match status" value="1"/>
</dbReference>
<dbReference type="GO" id="GO:0003735">
    <property type="term" value="F:structural constituent of ribosome"/>
    <property type="evidence" value="ECO:0007669"/>
    <property type="project" value="InterPro"/>
</dbReference>
<proteinExistence type="inferred from homology"/>
<dbReference type="GO" id="GO:0006412">
    <property type="term" value="P:translation"/>
    <property type="evidence" value="ECO:0007669"/>
    <property type="project" value="InterPro"/>
</dbReference>
<dbReference type="InterPro" id="IPR045240">
    <property type="entry name" value="Ribosomal_uL4_euk/arch"/>
</dbReference>
<dbReference type="Pfam" id="PF14374">
    <property type="entry name" value="Ribos_L4_asso_C"/>
    <property type="match status" value="1"/>
</dbReference>
<sequence>MSATTAAARPVVSILSAETAQPSSSTPMPAVFSAPIRNDIVQFVHTNMRKNSRQPYAVSKMAGTQTSAASWGTGRAVSRIPRVPGGGTHRSGQGAYGNMCRGGRMFAPTKIWRKWHRKVPVNQKRYATVSALAASALPALVMARGHEIDDVPEVPLVIDNSVEAFKKTAKAVTLLKSLGAYDDVERVMETKKQRAGKGKMRNRRYKQRRGPLVVYDKDDGIVKAFRNLPGLDLCSVHRLNLLQLAPGGHVGRFIIWTEAAVNKLDTIYGTGETGTSMKSNYMLPKCIISNSDVARIINSDEIQSVVRPIAERKMHIQRKKNPLRNKHMMYKLNPHARVRKPETKLEKTPYDKAIGQAFYEKMMAD</sequence>
<evidence type="ECO:0000256" key="1">
    <source>
        <dbReference type="ARBA" id="ARBA00010528"/>
    </source>
</evidence>